<dbReference type="STRING" id="570947.SAMN05421687_104178"/>
<gene>
    <name evidence="2" type="ORF">SAMN05421687_104178</name>
</gene>
<organism evidence="2 3">
    <name type="scientific">Salimicrobium flavidum</name>
    <dbReference type="NCBI Taxonomy" id="570947"/>
    <lineage>
        <taxon>Bacteria</taxon>
        <taxon>Bacillati</taxon>
        <taxon>Bacillota</taxon>
        <taxon>Bacilli</taxon>
        <taxon>Bacillales</taxon>
        <taxon>Bacillaceae</taxon>
        <taxon>Salimicrobium</taxon>
    </lineage>
</organism>
<evidence type="ECO:0000313" key="3">
    <source>
        <dbReference type="Proteomes" id="UP000187608"/>
    </source>
</evidence>
<dbReference type="EMBL" id="FTOC01000004">
    <property type="protein sequence ID" value="SIS45827.1"/>
    <property type="molecule type" value="Genomic_DNA"/>
</dbReference>
<keyword evidence="1" id="KW-0812">Transmembrane</keyword>
<feature type="transmembrane region" description="Helical" evidence="1">
    <location>
        <begin position="6"/>
        <end position="26"/>
    </location>
</feature>
<dbReference type="RefSeq" id="WP_159438201.1">
    <property type="nucleotide sequence ID" value="NZ_FTOC01000004.1"/>
</dbReference>
<name>A0A1N7J986_9BACI</name>
<dbReference type="AlphaFoldDB" id="A0A1N7J986"/>
<keyword evidence="3" id="KW-1185">Reference proteome</keyword>
<sequence>MRRVAWTIIFLVILNISLFVLYGTMISSQEEPEMIRSEQIVDTENSAPSFES</sequence>
<keyword evidence="1" id="KW-1133">Transmembrane helix</keyword>
<protein>
    <submittedName>
        <fullName evidence="2">Uncharacterized protein</fullName>
    </submittedName>
</protein>
<dbReference type="Proteomes" id="UP000187608">
    <property type="component" value="Unassembled WGS sequence"/>
</dbReference>
<proteinExistence type="predicted"/>
<accession>A0A1N7J986</accession>
<reference evidence="3" key="1">
    <citation type="submission" date="2017-01" db="EMBL/GenBank/DDBJ databases">
        <authorList>
            <person name="Varghese N."/>
            <person name="Submissions S."/>
        </authorList>
    </citation>
    <scope>NUCLEOTIDE SEQUENCE [LARGE SCALE GENOMIC DNA]</scope>
    <source>
        <strain evidence="3">DSM 23127</strain>
    </source>
</reference>
<evidence type="ECO:0000256" key="1">
    <source>
        <dbReference type="SAM" id="Phobius"/>
    </source>
</evidence>
<keyword evidence="1" id="KW-0472">Membrane</keyword>
<evidence type="ECO:0000313" key="2">
    <source>
        <dbReference type="EMBL" id="SIS45827.1"/>
    </source>
</evidence>